<reference evidence="2" key="1">
    <citation type="journal article" date="2022" name="Environ. Microbiol.">
        <title>Geoalkalibacter halelectricus SAP #1 sp. nov. possessing extracellular electron transfer and mineral#reducing capabilities from a haloalkaline environment.</title>
        <authorList>
            <person name="Yadav S."/>
            <person name="Singh R."/>
            <person name="Sundharam S.S."/>
            <person name="Chaudhary S."/>
            <person name="Krishnamurthi S."/>
            <person name="Patil S.A."/>
        </authorList>
    </citation>
    <scope>NUCLEOTIDE SEQUENCE</scope>
    <source>
        <strain evidence="2">SAP-1</strain>
    </source>
</reference>
<dbReference type="Proteomes" id="UP001060414">
    <property type="component" value="Chromosome"/>
</dbReference>
<proteinExistence type="predicted"/>
<dbReference type="InterPro" id="IPR011047">
    <property type="entry name" value="Quinoprotein_ADH-like_sf"/>
</dbReference>
<evidence type="ECO:0000259" key="1">
    <source>
        <dbReference type="PROSITE" id="PS50234"/>
    </source>
</evidence>
<dbReference type="EMBL" id="CP092109">
    <property type="protein sequence ID" value="UWZ79559.1"/>
    <property type="molecule type" value="Genomic_DNA"/>
</dbReference>
<dbReference type="RefSeq" id="WP_260747911.1">
    <property type="nucleotide sequence ID" value="NZ_CP092109.1"/>
</dbReference>
<accession>A0ABY5ZM65</accession>
<gene>
    <name evidence="2" type="ORF">L9S41_18040</name>
</gene>
<sequence>MSEQGSAIFLRDSKGLKRFFRLIGLMVTLLLLLTFQSAWAGPDDYLCDTAIFGAGGQGFAPNVLIIVDTSGSMRDKMPVQPYNANITYPQSNTCGASGNQPCVPDEIYECDSPDLNCKLKKAHATYPLTDSCGPGNDELWNFGIWPTNEYEINNNRNDCTFTGGDGRRRRSGSWNYYVTGNWANYRAQVVDETKIQIAKRVVKDVVAANPGVRFGLMRFNFENGGRFATSGTYTAYVDDLNEIWQGGTTKRTKFYEAVDNLTAEGWTPLAETLFEARAYFRGLPSVFNSGTYTSPMQAHCQNNYIILVSDGMSTRDDDPVLRTICDNGDCTGSGPTKQYNWRGTDHLIDVAWELYNTDMFPHWPGKQNVTTYMVGFGLEGAVAEAVELLDAAMHEGTGGRHSLAFLANDPDGFSAALTAIIDEIREVHTSFATPVAPASPQNRYASGEHIYLSLFQPIGNGRWRGNLKKFGLAADGRILDSLGLEATRPDGRFKDSATSYWSVFSDGAEVDKGGAGALLANRNLINNPRNIYTNLGPAQLTHGDNRFALGNAALTRQMLGVGSDSERDLLMRFVQGFDAYDDNANGNTGENRDWILGDILHSSPAVVHYSANQSVIFVGANDGQLRAFNDGDGQELWSFIPDILLPDLKYLRDGHHTYFVDMTPTVFVLDKNQNGVIEADAGDRVILLFGLRRGGGKDRLLSPQVRGGYYALDVSNPAQPEFLWKITSATPGFDELGESWSNPTLARMRVEVDGVVKDILVAVFGAGYDNNEDRRFGNTQSFPPANDATDTTLPTLDAGQVTSPGGGAQHNPRGRGIYAVKVGEFSGATFERTTSPRKIWGYTVADNAAMTFSIPSEVAALDLSHNGYVDRFYVGDTGGRVWRIDARAALPADWGVELIFDANGGQLVEKGRKFFQRPSVTVERNRQPMIFIGSGDRSHPLNEAVVDRLYAIKDPLDRPASKPAWDATPLTEAALVDVTDNVLQADSLSDEARTRLGVTSLEEAIAKTLEQLREQDGWYIRLDLRDGEKILASPLVFNKVAYFTTYTPGILISDDPCQTGNLGVARLYAVDYLSGEAVRNYDLTNDGQDTAENLRAQTRDGKVLRRSDRERTLGSGIPSGIVVMVPEVGEPRLLIGCDGGICVDDAGAGGRVQPLYWLQR</sequence>
<evidence type="ECO:0000313" key="2">
    <source>
        <dbReference type="EMBL" id="UWZ79559.1"/>
    </source>
</evidence>
<dbReference type="InterPro" id="IPR036465">
    <property type="entry name" value="vWFA_dom_sf"/>
</dbReference>
<dbReference type="PROSITE" id="PS50234">
    <property type="entry name" value="VWFA"/>
    <property type="match status" value="1"/>
</dbReference>
<dbReference type="SUPFAM" id="SSF53300">
    <property type="entry name" value="vWA-like"/>
    <property type="match status" value="1"/>
</dbReference>
<dbReference type="Gene3D" id="3.40.50.410">
    <property type="entry name" value="von Willebrand factor, type A domain"/>
    <property type="match status" value="1"/>
</dbReference>
<dbReference type="SUPFAM" id="SSF50998">
    <property type="entry name" value="Quinoprotein alcohol dehydrogenase-like"/>
    <property type="match status" value="1"/>
</dbReference>
<dbReference type="InterPro" id="IPR002035">
    <property type="entry name" value="VWF_A"/>
</dbReference>
<organism evidence="2 3">
    <name type="scientific">Geoalkalibacter halelectricus</name>
    <dbReference type="NCBI Taxonomy" id="2847045"/>
    <lineage>
        <taxon>Bacteria</taxon>
        <taxon>Pseudomonadati</taxon>
        <taxon>Thermodesulfobacteriota</taxon>
        <taxon>Desulfuromonadia</taxon>
        <taxon>Desulfuromonadales</taxon>
        <taxon>Geoalkalibacteraceae</taxon>
        <taxon>Geoalkalibacter</taxon>
    </lineage>
</organism>
<feature type="domain" description="VWFA" evidence="1">
    <location>
        <begin position="196"/>
        <end position="424"/>
    </location>
</feature>
<dbReference type="InterPro" id="IPR018391">
    <property type="entry name" value="PQQ_b-propeller_rpt"/>
</dbReference>
<name>A0ABY5ZM65_9BACT</name>
<keyword evidence="3" id="KW-1185">Reference proteome</keyword>
<evidence type="ECO:0000313" key="3">
    <source>
        <dbReference type="Proteomes" id="UP001060414"/>
    </source>
</evidence>
<dbReference type="SMART" id="SM00564">
    <property type="entry name" value="PQQ"/>
    <property type="match status" value="2"/>
</dbReference>
<protein>
    <recommendedName>
        <fullName evidence="1">VWFA domain-containing protein</fullName>
    </recommendedName>
</protein>